<proteinExistence type="predicted"/>
<dbReference type="EMBL" id="JACLYY010000006">
    <property type="protein sequence ID" value="MBM6738051.1"/>
    <property type="molecule type" value="Genomic_DNA"/>
</dbReference>
<sequence length="55" mass="6592">MYDELDKKVEKVQAGVDEMSRYYRISRLEQENTTLILKITDDLRRRVEKLESESA</sequence>
<accession>A0ABS2E8U9</accession>
<evidence type="ECO:0000313" key="2">
    <source>
        <dbReference type="Proteomes" id="UP000716906"/>
    </source>
</evidence>
<protein>
    <recommendedName>
        <fullName evidence="3">Spo0E like sporulation regulatory protein</fullName>
    </recommendedName>
</protein>
<evidence type="ECO:0000313" key="1">
    <source>
        <dbReference type="EMBL" id="MBM6738051.1"/>
    </source>
</evidence>
<evidence type="ECO:0008006" key="3">
    <source>
        <dbReference type="Google" id="ProtNLM"/>
    </source>
</evidence>
<reference evidence="1 2" key="1">
    <citation type="journal article" date="2021" name="Sci. Rep.">
        <title>The distribution of antibiotic resistance genes in chicken gut microbiota commensals.</title>
        <authorList>
            <person name="Juricova H."/>
            <person name="Matiasovicova J."/>
            <person name="Kubasova T."/>
            <person name="Cejkova D."/>
            <person name="Rychlik I."/>
        </authorList>
    </citation>
    <scope>NUCLEOTIDE SEQUENCE [LARGE SCALE GENOMIC DNA]</scope>
    <source>
        <strain evidence="1 2">An773</strain>
    </source>
</reference>
<comment type="caution">
    <text evidence="1">The sequence shown here is derived from an EMBL/GenBank/DDBJ whole genome shotgun (WGS) entry which is preliminary data.</text>
</comment>
<keyword evidence="2" id="KW-1185">Reference proteome</keyword>
<dbReference type="Proteomes" id="UP000716906">
    <property type="component" value="Unassembled WGS sequence"/>
</dbReference>
<gene>
    <name evidence="1" type="ORF">H7U36_08025</name>
</gene>
<organism evidence="1 2">
    <name type="scientific">Faecalicatena fissicatena</name>
    <dbReference type="NCBI Taxonomy" id="290055"/>
    <lineage>
        <taxon>Bacteria</taxon>
        <taxon>Bacillati</taxon>
        <taxon>Bacillota</taxon>
        <taxon>Clostridia</taxon>
        <taxon>Lachnospirales</taxon>
        <taxon>Lachnospiraceae</taxon>
        <taxon>Faecalicatena</taxon>
    </lineage>
</organism>
<name>A0ABS2E8U9_9FIRM</name>